<dbReference type="PANTHER" id="PTHR36595">
    <property type="entry name" value="TRANSMEMBRANE PROTEIN"/>
    <property type="match status" value="1"/>
</dbReference>
<keyword evidence="4" id="KW-1185">Reference proteome</keyword>
<feature type="region of interest" description="Disordered" evidence="1">
    <location>
        <begin position="88"/>
        <end position="109"/>
    </location>
</feature>
<protein>
    <submittedName>
        <fullName evidence="3">Uncharacterized protein</fullName>
    </submittedName>
</protein>
<evidence type="ECO:0000313" key="4">
    <source>
        <dbReference type="Proteomes" id="UP001642360"/>
    </source>
</evidence>
<sequence length="129" mass="14066">MFSSTFELITLGASNSAVVFCFCNLIIAILLVGSSKPGSRLNEDDAIPPATVANGNQSDTGRTNVNISFGKKNALTDSSEVPYVNVAVVNDHEGSDDEGNDDEEDDELRKRVEEFIEKINRGWRKEKGL</sequence>
<dbReference type="Proteomes" id="UP001642360">
    <property type="component" value="Unassembled WGS sequence"/>
</dbReference>
<comment type="caution">
    <text evidence="3">The sequence shown here is derived from an EMBL/GenBank/DDBJ whole genome shotgun (WGS) entry which is preliminary data.</text>
</comment>
<feature type="transmembrane region" description="Helical" evidence="2">
    <location>
        <begin position="12"/>
        <end position="32"/>
    </location>
</feature>
<feature type="compositionally biased region" description="Acidic residues" evidence="1">
    <location>
        <begin position="94"/>
        <end position="106"/>
    </location>
</feature>
<reference evidence="3 4" key="1">
    <citation type="submission" date="2024-02" db="EMBL/GenBank/DDBJ databases">
        <authorList>
            <person name="Vignale AGUSTIN F."/>
            <person name="Sosa J E."/>
            <person name="Modenutti C."/>
        </authorList>
    </citation>
    <scope>NUCLEOTIDE SEQUENCE [LARGE SCALE GENOMIC DNA]</scope>
</reference>
<accession>A0ABC8UM52</accession>
<evidence type="ECO:0000256" key="1">
    <source>
        <dbReference type="SAM" id="MobiDB-lite"/>
    </source>
</evidence>
<evidence type="ECO:0000256" key="2">
    <source>
        <dbReference type="SAM" id="Phobius"/>
    </source>
</evidence>
<dbReference type="EMBL" id="CAUOFW020008183">
    <property type="protein sequence ID" value="CAK9181957.1"/>
    <property type="molecule type" value="Genomic_DNA"/>
</dbReference>
<feature type="region of interest" description="Disordered" evidence="1">
    <location>
        <begin position="38"/>
        <end position="63"/>
    </location>
</feature>
<organism evidence="3 4">
    <name type="scientific">Ilex paraguariensis</name>
    <name type="common">yerba mate</name>
    <dbReference type="NCBI Taxonomy" id="185542"/>
    <lineage>
        <taxon>Eukaryota</taxon>
        <taxon>Viridiplantae</taxon>
        <taxon>Streptophyta</taxon>
        <taxon>Embryophyta</taxon>
        <taxon>Tracheophyta</taxon>
        <taxon>Spermatophyta</taxon>
        <taxon>Magnoliopsida</taxon>
        <taxon>eudicotyledons</taxon>
        <taxon>Gunneridae</taxon>
        <taxon>Pentapetalae</taxon>
        <taxon>asterids</taxon>
        <taxon>campanulids</taxon>
        <taxon>Aquifoliales</taxon>
        <taxon>Aquifoliaceae</taxon>
        <taxon>Ilex</taxon>
    </lineage>
</organism>
<dbReference type="PANTHER" id="PTHR36595:SF1">
    <property type="entry name" value="TRANSMEMBRANE PROTEIN"/>
    <property type="match status" value="1"/>
</dbReference>
<evidence type="ECO:0000313" key="3">
    <source>
        <dbReference type="EMBL" id="CAK9181957.1"/>
    </source>
</evidence>
<name>A0ABC8UM52_9AQUA</name>
<keyword evidence="2" id="KW-0812">Transmembrane</keyword>
<keyword evidence="2" id="KW-0472">Membrane</keyword>
<proteinExistence type="predicted"/>
<gene>
    <name evidence="3" type="ORF">ILEXP_LOCUS52065</name>
</gene>
<feature type="compositionally biased region" description="Polar residues" evidence="1">
    <location>
        <begin position="53"/>
        <end position="63"/>
    </location>
</feature>
<dbReference type="AlphaFoldDB" id="A0ABC8UM52"/>
<keyword evidence="2" id="KW-1133">Transmembrane helix</keyword>